<feature type="compositionally biased region" description="Basic residues" evidence="1">
    <location>
        <begin position="60"/>
        <end position="76"/>
    </location>
</feature>
<evidence type="ECO:0000259" key="3">
    <source>
        <dbReference type="Pfam" id="PF13005"/>
    </source>
</evidence>
<dbReference type="EMBL" id="AUZZ01011451">
    <property type="protein sequence ID" value="EQD26150.1"/>
    <property type="molecule type" value="Genomic_DNA"/>
</dbReference>
<feature type="compositionally biased region" description="Basic and acidic residues" evidence="1">
    <location>
        <begin position="32"/>
        <end position="42"/>
    </location>
</feature>
<dbReference type="InterPro" id="IPR004291">
    <property type="entry name" value="Transposase_IS66_central"/>
</dbReference>
<evidence type="ECO:0000256" key="1">
    <source>
        <dbReference type="SAM" id="MobiDB-lite"/>
    </source>
</evidence>
<dbReference type="InterPro" id="IPR052344">
    <property type="entry name" value="Transposase-related"/>
</dbReference>
<proteinExistence type="predicted"/>
<organism evidence="4">
    <name type="scientific">mine drainage metagenome</name>
    <dbReference type="NCBI Taxonomy" id="410659"/>
    <lineage>
        <taxon>unclassified sequences</taxon>
        <taxon>metagenomes</taxon>
        <taxon>ecological metagenomes</taxon>
    </lineage>
</organism>
<feature type="domain" description="Transposase IS66 zinc-finger binding" evidence="3">
    <location>
        <begin position="94"/>
        <end position="136"/>
    </location>
</feature>
<dbReference type="PANTHER" id="PTHR33678">
    <property type="entry name" value="BLL1576 PROTEIN"/>
    <property type="match status" value="1"/>
</dbReference>
<dbReference type="PANTHER" id="PTHR33678:SF2">
    <property type="match status" value="1"/>
</dbReference>
<gene>
    <name evidence="4" type="ORF">B2A_15755</name>
</gene>
<name>T0Z8P9_9ZZZZ</name>
<feature type="non-terminal residue" evidence="4">
    <location>
        <position position="281"/>
    </location>
</feature>
<dbReference type="Pfam" id="PF03050">
    <property type="entry name" value="DDE_Tnp_IS66"/>
    <property type="match status" value="1"/>
</dbReference>
<feature type="domain" description="Transposase IS66 central" evidence="2">
    <location>
        <begin position="153"/>
        <end position="281"/>
    </location>
</feature>
<sequence length="281" mass="31314">MRREQAITLLQLPREEAICAILELGEKAEQWERLQKKGEHTPDSPTTPSGMRPVYTKPAARGRKRRPGRKRGHPGAHRPTPDHIDHYEEHGLGECPHCQAQLGEPIRTYTRIVEDIPPVTPEVTEHTIHGYWCASCRKIVTPTVTAALPHSTLGLRLLILTAWLHYCVGVSVGNCVKIAAAFLGFPVSPGGLTQGWKNLARLLEGGYSEILQKIRTSAVLHADETGWRVNGVTHWLWAFATRQFCYYLIDRHRSTAVVKAVLGTVFPGILITDFLGAYNAL</sequence>
<reference evidence="4" key="2">
    <citation type="journal article" date="2014" name="ISME J.">
        <title>Microbial stratification in low pH oxic and suboxic macroscopic growths along an acid mine drainage.</title>
        <authorList>
            <person name="Mendez-Garcia C."/>
            <person name="Mesa V."/>
            <person name="Sprenger R.R."/>
            <person name="Richter M."/>
            <person name="Diez M.S."/>
            <person name="Solano J."/>
            <person name="Bargiela R."/>
            <person name="Golyshina O.V."/>
            <person name="Manteca A."/>
            <person name="Ramos J.L."/>
            <person name="Gallego J.R."/>
            <person name="Llorente I."/>
            <person name="Martins Dos Santos V.A."/>
            <person name="Jensen O.N."/>
            <person name="Pelaez A.I."/>
            <person name="Sanchez J."/>
            <person name="Ferrer M."/>
        </authorList>
    </citation>
    <scope>NUCLEOTIDE SEQUENCE</scope>
</reference>
<dbReference type="AlphaFoldDB" id="T0Z8P9"/>
<reference evidence="4" key="1">
    <citation type="submission" date="2013-08" db="EMBL/GenBank/DDBJ databases">
        <authorList>
            <person name="Mendez C."/>
            <person name="Richter M."/>
            <person name="Ferrer M."/>
            <person name="Sanchez J."/>
        </authorList>
    </citation>
    <scope>NUCLEOTIDE SEQUENCE</scope>
</reference>
<dbReference type="Pfam" id="PF13005">
    <property type="entry name" value="zf-IS66"/>
    <property type="match status" value="1"/>
</dbReference>
<protein>
    <submittedName>
        <fullName evidence="4">Transposase</fullName>
    </submittedName>
</protein>
<evidence type="ECO:0000313" key="4">
    <source>
        <dbReference type="EMBL" id="EQD26150.1"/>
    </source>
</evidence>
<evidence type="ECO:0000259" key="2">
    <source>
        <dbReference type="Pfam" id="PF03050"/>
    </source>
</evidence>
<accession>T0Z8P9</accession>
<dbReference type="InterPro" id="IPR024474">
    <property type="entry name" value="Znf_dom_IS66"/>
</dbReference>
<comment type="caution">
    <text evidence="4">The sequence shown here is derived from an EMBL/GenBank/DDBJ whole genome shotgun (WGS) entry which is preliminary data.</text>
</comment>
<feature type="region of interest" description="Disordered" evidence="1">
    <location>
        <begin position="32"/>
        <end position="84"/>
    </location>
</feature>